<dbReference type="InterPro" id="IPR054227">
    <property type="entry name" value="DUF6951"/>
</dbReference>
<name>A0A7X2TN39_9FIRM</name>
<organism evidence="1 2">
    <name type="scientific">Bilifractor porci</name>
    <dbReference type="NCBI Taxonomy" id="2606636"/>
    <lineage>
        <taxon>Bacteria</taxon>
        <taxon>Bacillati</taxon>
        <taxon>Bacillota</taxon>
        <taxon>Clostridia</taxon>
        <taxon>Lachnospirales</taxon>
        <taxon>Lachnospiraceae</taxon>
        <taxon>Bilifractor</taxon>
    </lineage>
</organism>
<dbReference type="RefSeq" id="WP_154456895.1">
    <property type="nucleotide sequence ID" value="NZ_VUMV01000001.1"/>
</dbReference>
<keyword evidence="2" id="KW-1185">Reference proteome</keyword>
<accession>A0A7X2TN39</accession>
<dbReference type="AlphaFoldDB" id="A0A7X2TN39"/>
<gene>
    <name evidence="1" type="ORF">FYJ60_01955</name>
</gene>
<comment type="caution">
    <text evidence="1">The sequence shown here is derived from an EMBL/GenBank/DDBJ whole genome shotgun (WGS) entry which is preliminary data.</text>
</comment>
<dbReference type="EMBL" id="VUMV01000001">
    <property type="protein sequence ID" value="MST81100.1"/>
    <property type="molecule type" value="Genomic_DNA"/>
</dbReference>
<dbReference type="Proteomes" id="UP000466864">
    <property type="component" value="Unassembled WGS sequence"/>
</dbReference>
<evidence type="ECO:0000313" key="2">
    <source>
        <dbReference type="Proteomes" id="UP000466864"/>
    </source>
</evidence>
<proteinExistence type="predicted"/>
<sequence length="110" mass="12125">MTKVKVDPGICGFITAVDASSEDGMEVKVRVRTGCKSVKGMMDELGDTFDSYEVCLVKPGEGPFYEYAQEHFPVHVACPVINGIIKCIEAECHLALKKDAHIIFEKDQES</sequence>
<protein>
    <submittedName>
        <fullName evidence="1">Uncharacterized protein</fullName>
    </submittedName>
</protein>
<evidence type="ECO:0000313" key="1">
    <source>
        <dbReference type="EMBL" id="MST81100.1"/>
    </source>
</evidence>
<dbReference type="Pfam" id="PF22263">
    <property type="entry name" value="DUF6951"/>
    <property type="match status" value="1"/>
</dbReference>
<reference evidence="1 2" key="1">
    <citation type="submission" date="2019-08" db="EMBL/GenBank/DDBJ databases">
        <title>In-depth cultivation of the pig gut microbiome towards novel bacterial diversity and tailored functional studies.</title>
        <authorList>
            <person name="Wylensek D."/>
            <person name="Hitch T.C.A."/>
            <person name="Clavel T."/>
        </authorList>
    </citation>
    <scope>NUCLEOTIDE SEQUENCE [LARGE SCALE GENOMIC DNA]</scope>
    <source>
        <strain evidence="1 2">Oil+RF-744-WCA-WT-13</strain>
    </source>
</reference>